<feature type="region of interest" description="Disordered" evidence="1">
    <location>
        <begin position="338"/>
        <end position="391"/>
    </location>
</feature>
<dbReference type="AlphaFoldDB" id="O85671"/>
<feature type="compositionally biased region" description="Low complexity" evidence="1">
    <location>
        <begin position="345"/>
        <end position="364"/>
    </location>
</feature>
<keyword evidence="2" id="KW-0614">Plasmid</keyword>
<protein>
    <submittedName>
        <fullName evidence="2">Host specific virulence protein HsvG</fullName>
    </submittedName>
</protein>
<reference evidence="2" key="1">
    <citation type="journal article" date="1998" name="Mol. Plant Microbe Interact.">
        <title>A pathogenicity gene isolated from the pPATH plasmid of Erwinia herbicola pv. gypsophilae determines host specificity.</title>
        <authorList>
            <person name="Valinsky L."/>
            <person name="Manulis S."/>
            <person name="Nizan R."/>
            <person name="Ezra D."/>
            <person name="Barash I."/>
        </authorList>
    </citation>
    <scope>NUCLEOTIDE SEQUENCE</scope>
    <source>
        <strain evidence="2">4188</strain>
        <plasmid evidence="2">pPATH</plasmid>
    </source>
</reference>
<dbReference type="EMBL" id="AF071524">
    <property type="protein sequence ID" value="AAC24711.1"/>
    <property type="molecule type" value="Genomic_DNA"/>
</dbReference>
<accession>O85671</accession>
<sequence>MWNNINPYGRLPVNSRGADETPPAADPHPQGTAGGTPPLRDDPGAAPYPEDEVLTEWFCDCATAGRTRQQVASDYGWALRRFSGFLSLNGLPALSAPGRLQEPDRLRRDAHVFIERFHESGRQKNLIPALNRLTELAASGEDSITIRGSQRPRLKVPDADGALIKGAFPGLPAGPGRDIYSVNLRNAARSLSAWLHENGRPGLSDTAYLFSEQAGADAGAFSRAHPANAGRVNMILAHLRAHARGEVPHVGRLQNTRTIPLADQRLALAYLGIAKDLARQAGTVYKKNSNGHDSIDKKASQLRSFSAWRTARGLPALTDHLHDPGLQTDMDMYTEDKYQRSQTNGRSAGSSTARSARSRLSSALKTLQTRFPPGTPVTVPEAPAESFGLPGSDWSGWDMSLSVPGADGGPAPADSDSVFGGLAPLDSRERFSSDGLSGALAPGLPETGEVNRPVPEAPAESFALPGSDWSGWGMSLSLGGYGPADSDSVFGGLAPLDSRERFSSGGLSGTPASGLPETGEVNRPGPDGAPFVSMRDAVPPFRPDGVGFASGEGLSCLLDSILQGYHNIRRGHGAPRGLTDWLDGEVRRVREALSAQGVDLVPARGEIDIYGGAGSYLAGAMNVRLQVIQAEFQEEPDGTYVRYTSHPEMGRSDAPMVRLLHTPGHFQPLWG</sequence>
<geneLocation type="plasmid" evidence="2">
    <name>pPATH</name>
</geneLocation>
<evidence type="ECO:0000256" key="1">
    <source>
        <dbReference type="SAM" id="MobiDB-lite"/>
    </source>
</evidence>
<feature type="region of interest" description="Disordered" evidence="1">
    <location>
        <begin position="1"/>
        <end position="47"/>
    </location>
</feature>
<proteinExistence type="predicted"/>
<dbReference type="RefSeq" id="WP_032489273.1">
    <property type="nucleotide sequence ID" value="NZ_CP122327.1"/>
</dbReference>
<feature type="region of interest" description="Disordered" evidence="1">
    <location>
        <begin position="500"/>
        <end position="527"/>
    </location>
</feature>
<name>O85671_ENTAG</name>
<evidence type="ECO:0000313" key="2">
    <source>
        <dbReference type="EMBL" id="AAC24711.1"/>
    </source>
</evidence>
<organism evidence="2">
    <name type="scientific">Pantoea agglomerans pv. betae</name>
    <dbReference type="NCBI Taxonomy" id="77834"/>
    <lineage>
        <taxon>Bacteria</taxon>
        <taxon>Pseudomonadati</taxon>
        <taxon>Pseudomonadota</taxon>
        <taxon>Gammaproteobacteria</taxon>
        <taxon>Enterobacterales</taxon>
        <taxon>Erwiniaceae</taxon>
        <taxon>Pantoea</taxon>
        <taxon>Pantoea agglomerans group</taxon>
    </lineage>
</organism>
<gene>
    <name evidence="2" type="primary">hsvG</name>
</gene>